<evidence type="ECO:0000259" key="3">
    <source>
        <dbReference type="Pfam" id="PF20041"/>
    </source>
</evidence>
<reference evidence="4 5" key="1">
    <citation type="submission" date="2019-01" db="EMBL/GenBank/DDBJ databases">
        <title>Filimonas sp. strain TTM-71.</title>
        <authorList>
            <person name="Chen W.-M."/>
        </authorList>
    </citation>
    <scope>NUCLEOTIDE SEQUENCE [LARGE SCALE GENOMIC DNA]</scope>
    <source>
        <strain evidence="4 5">TTM-71</strain>
    </source>
</reference>
<proteinExistence type="predicted"/>
<evidence type="ECO:0000256" key="2">
    <source>
        <dbReference type="SAM" id="SignalP"/>
    </source>
</evidence>
<keyword evidence="5" id="KW-1185">Reference proteome</keyword>
<evidence type="ECO:0000313" key="5">
    <source>
        <dbReference type="Proteomes" id="UP000290545"/>
    </source>
</evidence>
<dbReference type="Gene3D" id="2.180.10.10">
    <property type="entry name" value="RHS repeat-associated core"/>
    <property type="match status" value="2"/>
</dbReference>
<dbReference type="NCBIfam" id="TIGR03696">
    <property type="entry name" value="Rhs_assc_core"/>
    <property type="match status" value="1"/>
</dbReference>
<accession>A0A4V1MAH5</accession>
<protein>
    <recommendedName>
        <fullName evidence="3">DUF6443 domain-containing protein</fullName>
    </recommendedName>
</protein>
<dbReference type="InterPro" id="IPR022385">
    <property type="entry name" value="Rhs_assc_core"/>
</dbReference>
<name>A0A4V1MAH5_9BACT</name>
<evidence type="ECO:0000313" key="4">
    <source>
        <dbReference type="EMBL" id="RXK85896.1"/>
    </source>
</evidence>
<keyword evidence="2" id="KW-0732">Signal</keyword>
<dbReference type="InterPro" id="IPR045619">
    <property type="entry name" value="DUF6443"/>
</dbReference>
<feature type="domain" description="DUF6443" evidence="3">
    <location>
        <begin position="407"/>
        <end position="524"/>
    </location>
</feature>
<sequence length="1913" mass="212757">MLKSIYVLPALLLAFTVEAQTEDISGASVATEMGTYTYTLDPSAYSSGGSMPSGSIGTWAIYEGTRVDHIHDVDGASGNQDDLTLVHVIAQNTNPAAGAVYITIQWDYHIKSALASVSFEGNASFPNSFSKNIQVLSLADALRKCHTALPAFQSVADVNVLPANLSVSLCPVTTTIPYTISWQWQRTDQVDLYNSTERLSYDDYTWTSIPGATGASCAPVSMYYTGTALYCCKITVSYTSYYYNAATGTLVATNVSQPFYSDIQRVELPGYQAGEIFHNSSYTPSSPDYVVRVNNGTTILPVTDQPSTGGACGSRSYTWQISYNYGLWQDVYTGEHLSSSYLPNINGNVRIRRKVLCGKQTPGEHFYDPSLYSNILTYDVSYSASLVENKNYVRINDVFKPGINTWQQSDALPIGAKLQNTEYFDGFNRTVQVVNREINNGLDYVTHIEYDNSGQQPLDYVSFPSSTSIGLFKANAQTEQKNSIRNYYGEAANANTWSVTAFDGTPVNKVKSIREAGTSWGYSADYKGVNLKQDFNSTEPIRKWSVGYSPASVPVTTGQYAAGTLSRNMYTNEEGHRVIEYTDFDGNMVFRKVELEQDANYNNYEGWLNTYFIYDDFNQLCFTLTPKAVDFFLQNNWDLQSHSAEVEELCFYYRYDARGRTIGKHTPGAGYIQLVYDKRDRMVLSQDKNQAGKRQWLFYLYDKFDREIVTGILNSDQDRDNMQMIADDLRMEAAVISAHPGMSVQLNAWAPIVGGNSSFCIDCSDGIINTIQYYDEYQATSQPFAAGEEVENTDNVPYREYSPMSLRTQGMTTGVLARVIDETYDSYNPDGQYLLSTSYYNERGRILQQTKQGYLNANENKCFTVTTYAYDYSGLLAGTLQSLTQNLAGIGDYAIKTYHAYNLTGKITGTYKSYGGSNYKQLSVLSYDNFGRLSSKQFAPGYTDNEGRQLETLNYSYNIHGWLTGINKDYYFATDDSRQWEHYFGLYLGYDNRDNAFNKKRFDGAIAGIGWKSQGDNKLRRYHMSYDNIGRFTNAAFEQTEAASDPNWSSAIMDFTETNISYDLNGNLLQLDRKGVKPGGKGPVYIDQLRYSYRNRGNSNRLEGVTDVTTGMDGINGTMGDFKEPRSGSDDYEYDNNGNLVIDKNKQIHEDPDGRMNGITWNYMDKPQEVTVSEKSKITYKYDALGNVLARYIVSLPDFVPKKNILYLENMVLEEDVVAGTPLQLKYINHEEGRLRLVETRDDLRNVPGVEIAGSVDMPAQMTNGVPMQGVFDFFVKDHQGNTRLILTEESHSERHLCTMENAAADYEQKNFGQVNEQGNPTSDNEVYKTGSSAPSDWRSNTGRVSKLGGPGNSNTIGPNFLMKVMSGDKLNLLTEYFYGADPRDQNSNPVTGRLLSSFVNLLNNGTGGAAVKEAGKLIANEVVNPSSIIYNFFRENHSATDLTPKAYLNVLFFDEQFNFIPPNSIGAGSTMLRVENPGDGQKLVIPNLRVPANGYVYIYVSNESEEEAVYFDNLQIVHTSGRLLEETHYYPDGLKIAPLCSRAYGVSANTRNYQGDFSEENEETGYYEFALRHYDVQIGRWISTDPYDEFASPYIGMGADPVNNIDPDGGSIWSTMLSNIAFGPKPIRCPANVGGSGSGGLLGNLSLSSLKGAGVAIATWGAGEVGRSLGFDLGNSLFIGNNTTAEGLRAMGPTGDGISQDNRGGGGWKFSLLTSYRQPKSKYDEAHLLVFGFVPSDGSDLPRKKGIVDLRKKVKFTSQMSLKNPQVACARASQKIIRDAGIKKGGTKEGRIIVAEDSPDHKKLNILPNVKDGVDYIDNELEINHPVMVGVNHTLKKRQDDGAAADHFVVIVGRGIDPVTNQVYYNFYEVGTAHENKGKSDKNKLYLQPDYSLKGTNYAGERIFTVTDIRKN</sequence>
<dbReference type="OrthoDB" id="976756at2"/>
<feature type="region of interest" description="Disordered" evidence="1">
    <location>
        <begin position="1314"/>
        <end position="1352"/>
    </location>
</feature>
<dbReference type="PANTHER" id="PTHR32305:SF15">
    <property type="entry name" value="PROTEIN RHSA-RELATED"/>
    <property type="match status" value="1"/>
</dbReference>
<dbReference type="PANTHER" id="PTHR32305">
    <property type="match status" value="1"/>
</dbReference>
<feature type="chain" id="PRO_5020852663" description="DUF6443 domain-containing protein" evidence="2">
    <location>
        <begin position="20"/>
        <end position="1913"/>
    </location>
</feature>
<dbReference type="Proteomes" id="UP000290545">
    <property type="component" value="Unassembled WGS sequence"/>
</dbReference>
<dbReference type="RefSeq" id="WP_129001647.1">
    <property type="nucleotide sequence ID" value="NZ_SDHZ01000001.1"/>
</dbReference>
<dbReference type="Pfam" id="PF20041">
    <property type="entry name" value="DUF6443"/>
    <property type="match status" value="1"/>
</dbReference>
<dbReference type="EMBL" id="SDHZ01000001">
    <property type="protein sequence ID" value="RXK85896.1"/>
    <property type="molecule type" value="Genomic_DNA"/>
</dbReference>
<evidence type="ECO:0000256" key="1">
    <source>
        <dbReference type="SAM" id="MobiDB-lite"/>
    </source>
</evidence>
<organism evidence="4 5">
    <name type="scientific">Filimonas effusa</name>
    <dbReference type="NCBI Taxonomy" id="2508721"/>
    <lineage>
        <taxon>Bacteria</taxon>
        <taxon>Pseudomonadati</taxon>
        <taxon>Bacteroidota</taxon>
        <taxon>Chitinophagia</taxon>
        <taxon>Chitinophagales</taxon>
        <taxon>Chitinophagaceae</taxon>
        <taxon>Filimonas</taxon>
    </lineage>
</organism>
<gene>
    <name evidence="4" type="ORF">ESB13_03545</name>
</gene>
<comment type="caution">
    <text evidence="4">The sequence shown here is derived from an EMBL/GenBank/DDBJ whole genome shotgun (WGS) entry which is preliminary data.</text>
</comment>
<feature type="signal peptide" evidence="2">
    <location>
        <begin position="1"/>
        <end position="19"/>
    </location>
</feature>
<dbReference type="InterPro" id="IPR050708">
    <property type="entry name" value="T6SS_VgrG/RHS"/>
</dbReference>
<feature type="compositionally biased region" description="Polar residues" evidence="1">
    <location>
        <begin position="1314"/>
        <end position="1344"/>
    </location>
</feature>